<dbReference type="EMBL" id="GBXM01102458">
    <property type="protein sequence ID" value="JAH06119.1"/>
    <property type="molecule type" value="Transcribed_RNA"/>
</dbReference>
<name>A0A0E9PNM9_ANGAN</name>
<dbReference type="AlphaFoldDB" id="A0A0E9PNM9"/>
<reference evidence="1" key="2">
    <citation type="journal article" date="2015" name="Fish Shellfish Immunol.">
        <title>Early steps in the European eel (Anguilla anguilla)-Vibrio vulnificus interaction in the gills: Role of the RtxA13 toxin.</title>
        <authorList>
            <person name="Callol A."/>
            <person name="Pajuelo D."/>
            <person name="Ebbesson L."/>
            <person name="Teles M."/>
            <person name="MacKenzie S."/>
            <person name="Amaro C."/>
        </authorList>
    </citation>
    <scope>NUCLEOTIDE SEQUENCE</scope>
</reference>
<proteinExistence type="predicted"/>
<reference evidence="1" key="1">
    <citation type="submission" date="2014-11" db="EMBL/GenBank/DDBJ databases">
        <authorList>
            <person name="Amaro Gonzalez C."/>
        </authorList>
    </citation>
    <scope>NUCLEOTIDE SEQUENCE</scope>
</reference>
<evidence type="ECO:0000313" key="1">
    <source>
        <dbReference type="EMBL" id="JAH06119.1"/>
    </source>
</evidence>
<sequence>MQLRRKQVLEVDFKLLHLRSERSPYWCHQNVRMIT</sequence>
<protein>
    <submittedName>
        <fullName evidence="1">Uncharacterized protein</fullName>
    </submittedName>
</protein>
<accession>A0A0E9PNM9</accession>
<organism evidence="1">
    <name type="scientific">Anguilla anguilla</name>
    <name type="common">European freshwater eel</name>
    <name type="synonym">Muraena anguilla</name>
    <dbReference type="NCBI Taxonomy" id="7936"/>
    <lineage>
        <taxon>Eukaryota</taxon>
        <taxon>Metazoa</taxon>
        <taxon>Chordata</taxon>
        <taxon>Craniata</taxon>
        <taxon>Vertebrata</taxon>
        <taxon>Euteleostomi</taxon>
        <taxon>Actinopterygii</taxon>
        <taxon>Neopterygii</taxon>
        <taxon>Teleostei</taxon>
        <taxon>Anguilliformes</taxon>
        <taxon>Anguillidae</taxon>
        <taxon>Anguilla</taxon>
    </lineage>
</organism>